<accession>A0A1Q2SMT2</accession>
<name>A0A1Q2SMT2_9GAMM</name>
<dbReference type="InterPro" id="IPR007730">
    <property type="entry name" value="SPOR-like_dom"/>
</dbReference>
<dbReference type="RefSeq" id="WP_172419063.1">
    <property type="nucleotide sequence ID" value="NZ_AP014836.1"/>
</dbReference>
<dbReference type="GO" id="GO:0042834">
    <property type="term" value="F:peptidoglycan binding"/>
    <property type="evidence" value="ECO:0007669"/>
    <property type="project" value="InterPro"/>
</dbReference>
<evidence type="ECO:0000256" key="1">
    <source>
        <dbReference type="SAM" id="Phobius"/>
    </source>
</evidence>
<dbReference type="InterPro" id="IPR052521">
    <property type="entry name" value="Cell_div_SPOR-domain"/>
</dbReference>
<dbReference type="Pfam" id="PF05036">
    <property type="entry name" value="SPOR"/>
    <property type="match status" value="1"/>
</dbReference>
<dbReference type="InterPro" id="IPR036680">
    <property type="entry name" value="SPOR-like_sf"/>
</dbReference>
<dbReference type="SUPFAM" id="SSF110997">
    <property type="entry name" value="Sporulation related repeat"/>
    <property type="match status" value="1"/>
</dbReference>
<proteinExistence type="predicted"/>
<dbReference type="GO" id="GO:0030428">
    <property type="term" value="C:cell septum"/>
    <property type="evidence" value="ECO:0007669"/>
    <property type="project" value="TreeGrafter"/>
</dbReference>
<keyword evidence="1" id="KW-0472">Membrane</keyword>
<dbReference type="GO" id="GO:0032506">
    <property type="term" value="P:cytokinetic process"/>
    <property type="evidence" value="ECO:0007669"/>
    <property type="project" value="TreeGrafter"/>
</dbReference>
<feature type="domain" description="SPOR" evidence="2">
    <location>
        <begin position="81"/>
        <end position="159"/>
    </location>
</feature>
<dbReference type="PROSITE" id="PS51724">
    <property type="entry name" value="SPOR"/>
    <property type="match status" value="1"/>
</dbReference>
<dbReference type="Proteomes" id="UP000243679">
    <property type="component" value="Chromosome"/>
</dbReference>
<gene>
    <name evidence="3" type="ORF">TAO_1053</name>
</gene>
<dbReference type="PANTHER" id="PTHR38687">
    <property type="entry name" value="CELL DIVISION PROTEIN DEDD-RELATED"/>
    <property type="match status" value="1"/>
</dbReference>
<keyword evidence="4" id="KW-1185">Reference proteome</keyword>
<dbReference type="Gene3D" id="3.30.70.1070">
    <property type="entry name" value="Sporulation related repeat"/>
    <property type="match status" value="1"/>
</dbReference>
<dbReference type="PANTHER" id="PTHR38687:SF1">
    <property type="entry name" value="CELL DIVISION PROTEIN DEDD"/>
    <property type="match status" value="1"/>
</dbReference>
<evidence type="ECO:0000259" key="2">
    <source>
        <dbReference type="PROSITE" id="PS51724"/>
    </source>
</evidence>
<sequence length="164" mass="18127">MIEQNIKQRLVGAAILISIGVIFIPLLLRQPVGIRLGNNNSADVEIRASKEQGLSITDVQVEHGKEDSQALNDGQANLTQIFSESERLIQIGSFSYKKNAQHLRDKVVSFGYKAFIETVQRGTTIIYKVRVDVGSEGNIQNLKQKLEHQLGAETLIILPSDNSS</sequence>
<protein>
    <submittedName>
        <fullName evidence="3">Sporulation domain-containing protein</fullName>
    </submittedName>
</protein>
<keyword evidence="1" id="KW-1133">Transmembrane helix</keyword>
<dbReference type="GO" id="GO:0032153">
    <property type="term" value="C:cell division site"/>
    <property type="evidence" value="ECO:0007669"/>
    <property type="project" value="TreeGrafter"/>
</dbReference>
<evidence type="ECO:0000313" key="3">
    <source>
        <dbReference type="EMBL" id="BAW80423.1"/>
    </source>
</evidence>
<evidence type="ECO:0000313" key="4">
    <source>
        <dbReference type="Proteomes" id="UP000243679"/>
    </source>
</evidence>
<dbReference type="EMBL" id="AP014836">
    <property type="protein sequence ID" value="BAW80423.1"/>
    <property type="molecule type" value="Genomic_DNA"/>
</dbReference>
<dbReference type="AlphaFoldDB" id="A0A1Q2SMT2"/>
<dbReference type="KEGG" id="ntt:TAO_1053"/>
<feature type="transmembrane region" description="Helical" evidence="1">
    <location>
        <begin position="6"/>
        <end position="28"/>
    </location>
</feature>
<keyword evidence="1" id="KW-0812">Transmembrane</keyword>
<reference evidence="3 4" key="1">
    <citation type="journal article" date="2017" name="ISME J.">
        <title>An acid-tolerant ammonia-oxidizing ?-proteobacterium from soil.</title>
        <authorList>
            <person name="Hayatsu M."/>
            <person name="Tago K."/>
            <person name="Uchiyama I."/>
            <person name="Toyoda A."/>
            <person name="Wang Y."/>
            <person name="Shimomura Y."/>
            <person name="Okubo T."/>
            <person name="Kurisu F."/>
            <person name="Hirono Y."/>
            <person name="Nonaka K."/>
            <person name="Akiyama H."/>
            <person name="Itoh T."/>
            <person name="Takami H."/>
        </authorList>
    </citation>
    <scope>NUCLEOTIDE SEQUENCE [LARGE SCALE GENOMIC DNA]</scope>
    <source>
        <strain evidence="3 4">TAO100</strain>
    </source>
</reference>
<organism evidence="3 4">
    <name type="scientific">Candidatus Nitrosoglobus terrae</name>
    <dbReference type="NCBI Taxonomy" id="1630141"/>
    <lineage>
        <taxon>Bacteria</taxon>
        <taxon>Pseudomonadati</taxon>
        <taxon>Pseudomonadota</taxon>
        <taxon>Gammaproteobacteria</taxon>
        <taxon>Chromatiales</taxon>
        <taxon>Chromatiaceae</taxon>
        <taxon>Candidatus Nitrosoglobus</taxon>
    </lineage>
</organism>